<reference evidence="3 4" key="1">
    <citation type="submission" date="2018-06" db="EMBL/GenBank/DDBJ databases">
        <authorList>
            <consortium name="Pathogen Informatics"/>
            <person name="Doyle S."/>
        </authorList>
    </citation>
    <scope>NUCLEOTIDE SEQUENCE [LARGE SCALE GENOMIC DNA]</scope>
    <source>
        <strain evidence="3 4">NCTC9836</strain>
    </source>
</reference>
<feature type="transmembrane region" description="Helical" evidence="1">
    <location>
        <begin position="113"/>
        <end position="131"/>
    </location>
</feature>
<evidence type="ECO:0000313" key="4">
    <source>
        <dbReference type="Proteomes" id="UP000254664"/>
    </source>
</evidence>
<dbReference type="InterPro" id="IPR006976">
    <property type="entry name" value="VanZ-like"/>
</dbReference>
<protein>
    <submittedName>
        <fullName evidence="3">VanZ family protein</fullName>
    </submittedName>
</protein>
<name>A0A381J5H4_9CLOT</name>
<evidence type="ECO:0000256" key="1">
    <source>
        <dbReference type="SAM" id="Phobius"/>
    </source>
</evidence>
<feature type="transmembrane region" description="Helical" evidence="1">
    <location>
        <begin position="161"/>
        <end position="180"/>
    </location>
</feature>
<keyword evidence="1" id="KW-0472">Membrane</keyword>
<keyword evidence="4" id="KW-1185">Reference proteome</keyword>
<dbReference type="EMBL" id="UFWZ01000001">
    <property type="protein sequence ID" value="SUY45165.1"/>
    <property type="molecule type" value="Genomic_DNA"/>
</dbReference>
<dbReference type="Pfam" id="PF04892">
    <property type="entry name" value="VanZ"/>
    <property type="match status" value="1"/>
</dbReference>
<dbReference type="RefSeq" id="WP_115640056.1">
    <property type="nucleotide sequence ID" value="NZ_UFWZ01000001.1"/>
</dbReference>
<proteinExistence type="predicted"/>
<gene>
    <name evidence="3" type="ORF">NCTC9836_00184</name>
</gene>
<feature type="transmembrane region" description="Helical" evidence="1">
    <location>
        <begin position="138"/>
        <end position="155"/>
    </location>
</feature>
<accession>A0A381J5H4</accession>
<evidence type="ECO:0000313" key="3">
    <source>
        <dbReference type="EMBL" id="SUY45165.1"/>
    </source>
</evidence>
<organism evidence="3 4">
    <name type="scientific">Clostridium putrefaciens</name>
    <dbReference type="NCBI Taxonomy" id="99675"/>
    <lineage>
        <taxon>Bacteria</taxon>
        <taxon>Bacillati</taxon>
        <taxon>Bacillota</taxon>
        <taxon>Clostridia</taxon>
        <taxon>Eubacteriales</taxon>
        <taxon>Clostridiaceae</taxon>
        <taxon>Clostridium</taxon>
    </lineage>
</organism>
<dbReference type="AlphaFoldDB" id="A0A381J5H4"/>
<keyword evidence="1" id="KW-1133">Transmembrane helix</keyword>
<feature type="transmembrane region" description="Helical" evidence="1">
    <location>
        <begin position="7"/>
        <end position="33"/>
    </location>
</feature>
<feature type="transmembrane region" description="Helical" evidence="1">
    <location>
        <begin position="74"/>
        <end position="93"/>
    </location>
</feature>
<sequence length="190" mass="22292">MRKIWILLDLVLSILLGFYINLNITSELIVYFFSGNNSVYVFIFTFFLIMQILLIFSIIRLIRNKKIDKYTFRAILVLYISIMLVLLFGRQVMETSINLNPIDLITFKNKDSFLQNILNVIFFLPIGYLIKDIEFKKAVPYCLIGVFLIELIQLVTKRGTFDINDIILNMIGIFIGYYVSKKFKLELVSK</sequence>
<feature type="domain" description="VanZ-like" evidence="2">
    <location>
        <begin position="78"/>
        <end position="180"/>
    </location>
</feature>
<feature type="transmembrane region" description="Helical" evidence="1">
    <location>
        <begin position="39"/>
        <end position="62"/>
    </location>
</feature>
<evidence type="ECO:0000259" key="2">
    <source>
        <dbReference type="Pfam" id="PF04892"/>
    </source>
</evidence>
<dbReference type="Proteomes" id="UP000254664">
    <property type="component" value="Unassembled WGS sequence"/>
</dbReference>
<dbReference type="OrthoDB" id="4822551at2"/>
<keyword evidence="1" id="KW-0812">Transmembrane</keyword>